<keyword evidence="3" id="KW-0378">Hydrolase</keyword>
<dbReference type="GO" id="GO:0006515">
    <property type="term" value="P:protein quality control for misfolded or incompletely synthesized proteins"/>
    <property type="evidence" value="ECO:0007669"/>
    <property type="project" value="TreeGrafter"/>
</dbReference>
<name>A0A2H4JEX1_9CAUD</name>
<evidence type="ECO:0000256" key="1">
    <source>
        <dbReference type="ARBA" id="ARBA00007039"/>
    </source>
</evidence>
<comment type="similarity">
    <text evidence="1">Belongs to the peptidase S14 family.</text>
</comment>
<evidence type="ECO:0000256" key="4">
    <source>
        <dbReference type="SAM" id="MobiDB-lite"/>
    </source>
</evidence>
<protein>
    <submittedName>
        <fullName evidence="5">Putative Clp protease</fullName>
    </submittedName>
</protein>
<dbReference type="SUPFAM" id="SSF52096">
    <property type="entry name" value="ClpP/crotonase"/>
    <property type="match status" value="1"/>
</dbReference>
<proteinExistence type="inferred from homology"/>
<gene>
    <name evidence="5" type="ORF">7F3_4</name>
</gene>
<dbReference type="GO" id="GO:0009368">
    <property type="term" value="C:endopeptidase Clp complex"/>
    <property type="evidence" value="ECO:0007669"/>
    <property type="project" value="TreeGrafter"/>
</dbReference>
<dbReference type="InterPro" id="IPR001907">
    <property type="entry name" value="ClpP"/>
</dbReference>
<keyword evidence="5" id="KW-0645">Protease</keyword>
<dbReference type="PANTHER" id="PTHR10381:SF70">
    <property type="entry name" value="ATP-DEPENDENT CLP PROTEASE PROTEOLYTIC SUBUNIT"/>
    <property type="match status" value="1"/>
</dbReference>
<dbReference type="CDD" id="cd07016">
    <property type="entry name" value="S14_ClpP_1"/>
    <property type="match status" value="1"/>
</dbReference>
<feature type="compositionally biased region" description="Basic and acidic residues" evidence="4">
    <location>
        <begin position="223"/>
        <end position="238"/>
    </location>
</feature>
<organism evidence="5">
    <name type="scientific">uncultured Caudovirales phage</name>
    <dbReference type="NCBI Taxonomy" id="2100421"/>
    <lineage>
        <taxon>Viruses</taxon>
        <taxon>Duplodnaviria</taxon>
        <taxon>Heunggongvirae</taxon>
        <taxon>Uroviricota</taxon>
        <taxon>Caudoviricetes</taxon>
        <taxon>Peduoviridae</taxon>
        <taxon>Maltschvirus</taxon>
        <taxon>Maltschvirus maltsch</taxon>
    </lineage>
</organism>
<accession>A0A2H4JEX1</accession>
<dbReference type="PANTHER" id="PTHR10381">
    <property type="entry name" value="ATP-DEPENDENT CLP PROTEASE PROTEOLYTIC SUBUNIT"/>
    <property type="match status" value="1"/>
</dbReference>
<dbReference type="EMBL" id="MF417944">
    <property type="protein sequence ID" value="ASN72177.1"/>
    <property type="molecule type" value="Genomic_DNA"/>
</dbReference>
<sequence length="255" mass="28467">MSNNEIDIYGYIDDVTIEGMSISPQFVKDKLKEMNNEKEIVVNINSNGGDVFSGVAIYNMLQRHSAKIIVNIDGIAASIASVIAMAGDVVNMPRNGMMMIHNAWTLAQGDSNAFKKQAESLERINSVVVNSYLEKNPDIDHALLRQYMDEETWFSADEAKEFGLIDNVTERTKVAAATTSTMLGGEKIMARYRNQDTPEPQTQNITVEDVMDKLDEILEAVKNIDSKKDDDKGDKTTDTEPPQNSFARLFNMNTK</sequence>
<dbReference type="GO" id="GO:0051117">
    <property type="term" value="F:ATPase binding"/>
    <property type="evidence" value="ECO:0007669"/>
    <property type="project" value="TreeGrafter"/>
</dbReference>
<dbReference type="InterPro" id="IPR029045">
    <property type="entry name" value="ClpP/crotonase-like_dom_sf"/>
</dbReference>
<dbReference type="PRINTS" id="PR00127">
    <property type="entry name" value="CLPPROTEASEP"/>
</dbReference>
<dbReference type="GO" id="GO:0004176">
    <property type="term" value="F:ATP-dependent peptidase activity"/>
    <property type="evidence" value="ECO:0007669"/>
    <property type="project" value="InterPro"/>
</dbReference>
<dbReference type="GO" id="GO:0004252">
    <property type="term" value="F:serine-type endopeptidase activity"/>
    <property type="evidence" value="ECO:0007669"/>
    <property type="project" value="InterPro"/>
</dbReference>
<feature type="compositionally biased region" description="Polar residues" evidence="4">
    <location>
        <begin position="240"/>
        <end position="255"/>
    </location>
</feature>
<evidence type="ECO:0000313" key="5">
    <source>
        <dbReference type="EMBL" id="ASN72177.1"/>
    </source>
</evidence>
<evidence type="ECO:0000256" key="3">
    <source>
        <dbReference type="ARBA" id="ARBA00022801"/>
    </source>
</evidence>
<reference evidence="5" key="1">
    <citation type="submission" date="2017-06" db="EMBL/GenBank/DDBJ databases">
        <title>Novel phages from South African skin metaviromes.</title>
        <authorList>
            <person name="van Zyl L.J."/>
            <person name="Abrahams Y."/>
            <person name="Stander E.A."/>
            <person name="Kirby B.M."/>
            <person name="Clavaud C."/>
            <person name="Farcet C."/>
            <person name="Breton L."/>
            <person name="Trindade M.I."/>
        </authorList>
    </citation>
    <scope>NUCLEOTIDE SEQUENCE</scope>
</reference>
<evidence type="ECO:0000256" key="2">
    <source>
        <dbReference type="ARBA" id="ARBA00022490"/>
    </source>
</evidence>
<dbReference type="NCBIfam" id="NF045542">
    <property type="entry name" value="Clp_rel_HeadMat"/>
    <property type="match status" value="1"/>
</dbReference>
<dbReference type="InterPro" id="IPR023562">
    <property type="entry name" value="ClpP/TepA"/>
</dbReference>
<feature type="region of interest" description="Disordered" evidence="4">
    <location>
        <begin position="223"/>
        <end position="255"/>
    </location>
</feature>
<keyword evidence="2" id="KW-0963">Cytoplasm</keyword>
<dbReference type="Pfam" id="PF00574">
    <property type="entry name" value="CLP_protease"/>
    <property type="match status" value="1"/>
</dbReference>
<dbReference type="Gene3D" id="3.90.226.10">
    <property type="entry name" value="2-enoyl-CoA Hydratase, Chain A, domain 1"/>
    <property type="match status" value="1"/>
</dbReference>